<dbReference type="Proteomes" id="UP000192247">
    <property type="component" value="Unassembled WGS sequence"/>
</dbReference>
<dbReference type="AlphaFoldDB" id="A0A1V9X1E8"/>
<protein>
    <submittedName>
        <fullName evidence="1">Uncharacterized protein</fullName>
    </submittedName>
</protein>
<sequence length="24" mass="2622">MKYGGSHKIGDCCGCKRESDTRCS</sequence>
<name>A0A1V9X1E8_9ACAR</name>
<dbReference type="EMBL" id="MNPL01029040">
    <property type="protein sequence ID" value="OQR67349.1"/>
    <property type="molecule type" value="Genomic_DNA"/>
</dbReference>
<organism evidence="1 2">
    <name type="scientific">Tropilaelaps mercedesae</name>
    <dbReference type="NCBI Taxonomy" id="418985"/>
    <lineage>
        <taxon>Eukaryota</taxon>
        <taxon>Metazoa</taxon>
        <taxon>Ecdysozoa</taxon>
        <taxon>Arthropoda</taxon>
        <taxon>Chelicerata</taxon>
        <taxon>Arachnida</taxon>
        <taxon>Acari</taxon>
        <taxon>Parasitiformes</taxon>
        <taxon>Mesostigmata</taxon>
        <taxon>Gamasina</taxon>
        <taxon>Dermanyssoidea</taxon>
        <taxon>Laelapidae</taxon>
        <taxon>Tropilaelaps</taxon>
    </lineage>
</organism>
<gene>
    <name evidence="1" type="ORF">BIW11_04786</name>
</gene>
<keyword evidence="2" id="KW-1185">Reference proteome</keyword>
<evidence type="ECO:0000313" key="2">
    <source>
        <dbReference type="Proteomes" id="UP000192247"/>
    </source>
</evidence>
<dbReference type="InParanoid" id="A0A1V9X1E8"/>
<evidence type="ECO:0000313" key="1">
    <source>
        <dbReference type="EMBL" id="OQR67349.1"/>
    </source>
</evidence>
<accession>A0A1V9X1E8</accession>
<reference evidence="1 2" key="1">
    <citation type="journal article" date="2017" name="Gigascience">
        <title>Draft genome of the honey bee ectoparasitic mite, Tropilaelaps mercedesae, is shaped by the parasitic life history.</title>
        <authorList>
            <person name="Dong X."/>
            <person name="Armstrong S.D."/>
            <person name="Xia D."/>
            <person name="Makepeace B.L."/>
            <person name="Darby A.C."/>
            <person name="Kadowaki T."/>
        </authorList>
    </citation>
    <scope>NUCLEOTIDE SEQUENCE [LARGE SCALE GENOMIC DNA]</scope>
    <source>
        <strain evidence="1">Wuxi-XJTLU</strain>
    </source>
</reference>
<proteinExistence type="predicted"/>
<comment type="caution">
    <text evidence="1">The sequence shown here is derived from an EMBL/GenBank/DDBJ whole genome shotgun (WGS) entry which is preliminary data.</text>
</comment>